<dbReference type="Pfam" id="PF00271">
    <property type="entry name" value="Helicase_C"/>
    <property type="match status" value="1"/>
</dbReference>
<dbReference type="CDD" id="cd18791">
    <property type="entry name" value="SF2_C_RHA"/>
    <property type="match status" value="1"/>
</dbReference>
<feature type="region of interest" description="Disordered" evidence="3">
    <location>
        <begin position="822"/>
        <end position="841"/>
    </location>
</feature>
<dbReference type="PROSITE" id="PS51192">
    <property type="entry name" value="HELICASE_ATP_BIND_1"/>
    <property type="match status" value="1"/>
</dbReference>
<dbReference type="Proteomes" id="UP001183176">
    <property type="component" value="Unassembled WGS sequence"/>
</dbReference>
<dbReference type="Pfam" id="PF08482">
    <property type="entry name" value="HrpB_C"/>
    <property type="match status" value="1"/>
</dbReference>
<gene>
    <name evidence="6" type="primary">hrpB</name>
    <name evidence="6" type="ORF">RM423_15615</name>
</gene>
<organism evidence="6 7">
    <name type="scientific">Jatrophihabitans lederbergiae</name>
    <dbReference type="NCBI Taxonomy" id="3075547"/>
    <lineage>
        <taxon>Bacteria</taxon>
        <taxon>Bacillati</taxon>
        <taxon>Actinomycetota</taxon>
        <taxon>Actinomycetes</taxon>
        <taxon>Jatrophihabitantales</taxon>
        <taxon>Jatrophihabitantaceae</taxon>
        <taxon>Jatrophihabitans</taxon>
    </lineage>
</organism>
<dbReference type="PANTHER" id="PTHR43519">
    <property type="entry name" value="ATP-DEPENDENT RNA HELICASE HRPB"/>
    <property type="match status" value="1"/>
</dbReference>
<dbReference type="InterPro" id="IPR048333">
    <property type="entry name" value="HA2_WH"/>
</dbReference>
<keyword evidence="7" id="KW-1185">Reference proteome</keyword>
<dbReference type="PANTHER" id="PTHR43519:SF1">
    <property type="entry name" value="ATP-DEPENDENT RNA HELICASE HRPB"/>
    <property type="match status" value="1"/>
</dbReference>
<evidence type="ECO:0000259" key="4">
    <source>
        <dbReference type="PROSITE" id="PS51192"/>
    </source>
</evidence>
<keyword evidence="2 6" id="KW-0067">ATP-binding</keyword>
<feature type="domain" description="Helicase ATP-binding" evidence="4">
    <location>
        <begin position="27"/>
        <end position="188"/>
    </location>
</feature>
<dbReference type="GO" id="GO:0016787">
    <property type="term" value="F:hydrolase activity"/>
    <property type="evidence" value="ECO:0007669"/>
    <property type="project" value="UniProtKB-KW"/>
</dbReference>
<keyword evidence="2 6" id="KW-0347">Helicase</keyword>
<dbReference type="Gene3D" id="1.20.120.1080">
    <property type="match status" value="1"/>
</dbReference>
<evidence type="ECO:0000313" key="6">
    <source>
        <dbReference type="EMBL" id="MDT0262823.1"/>
    </source>
</evidence>
<proteinExistence type="predicted"/>
<evidence type="ECO:0000259" key="5">
    <source>
        <dbReference type="PROSITE" id="PS51194"/>
    </source>
</evidence>
<evidence type="ECO:0000256" key="1">
    <source>
        <dbReference type="ARBA" id="ARBA00022801"/>
    </source>
</evidence>
<dbReference type="InterPro" id="IPR013689">
    <property type="entry name" value="RNA_helicase_ATP-dep_HrpB_C"/>
</dbReference>
<evidence type="ECO:0000313" key="7">
    <source>
        <dbReference type="Proteomes" id="UP001183176"/>
    </source>
</evidence>
<dbReference type="SMART" id="SM00487">
    <property type="entry name" value="DEXDc"/>
    <property type="match status" value="1"/>
</dbReference>
<dbReference type="GO" id="GO:0004386">
    <property type="term" value="F:helicase activity"/>
    <property type="evidence" value="ECO:0007669"/>
    <property type="project" value="UniProtKB-KW"/>
</dbReference>
<dbReference type="InterPro" id="IPR001650">
    <property type="entry name" value="Helicase_C-like"/>
</dbReference>
<name>A0ABU2JF05_9ACTN</name>
<dbReference type="Gene3D" id="3.40.50.300">
    <property type="entry name" value="P-loop containing nucleotide triphosphate hydrolases"/>
    <property type="match status" value="2"/>
</dbReference>
<dbReference type="InterPro" id="IPR007502">
    <property type="entry name" value="Helicase-assoc_dom"/>
</dbReference>
<dbReference type="InterPro" id="IPR027417">
    <property type="entry name" value="P-loop_NTPase"/>
</dbReference>
<dbReference type="PROSITE" id="PS51194">
    <property type="entry name" value="HELICASE_CTER"/>
    <property type="match status" value="1"/>
</dbReference>
<evidence type="ECO:0000256" key="2">
    <source>
        <dbReference type="ARBA" id="ARBA00022806"/>
    </source>
</evidence>
<dbReference type="InterPro" id="IPR010225">
    <property type="entry name" value="HrpB"/>
</dbReference>
<dbReference type="Pfam" id="PF04408">
    <property type="entry name" value="WHD_HA2"/>
    <property type="match status" value="1"/>
</dbReference>
<reference evidence="7" key="1">
    <citation type="submission" date="2023-07" db="EMBL/GenBank/DDBJ databases">
        <title>30 novel species of actinomycetes from the DSMZ collection.</title>
        <authorList>
            <person name="Nouioui I."/>
        </authorList>
    </citation>
    <scope>NUCLEOTIDE SEQUENCE [LARGE SCALE GENOMIC DNA]</scope>
    <source>
        <strain evidence="7">DSM 44399</strain>
    </source>
</reference>
<dbReference type="PIRSF" id="PIRSF005496">
    <property type="entry name" value="ATP_hel_hrpB"/>
    <property type="match status" value="1"/>
</dbReference>
<dbReference type="EMBL" id="JAVREH010000023">
    <property type="protein sequence ID" value="MDT0262823.1"/>
    <property type="molecule type" value="Genomic_DNA"/>
</dbReference>
<dbReference type="NCBIfam" id="TIGR01970">
    <property type="entry name" value="DEAH_box_HrpB"/>
    <property type="match status" value="1"/>
</dbReference>
<dbReference type="InterPro" id="IPR014001">
    <property type="entry name" value="Helicase_ATP-bd"/>
</dbReference>
<dbReference type="SMART" id="SM00847">
    <property type="entry name" value="HA2"/>
    <property type="match status" value="1"/>
</dbReference>
<dbReference type="SUPFAM" id="SSF52540">
    <property type="entry name" value="P-loop containing nucleoside triphosphate hydrolases"/>
    <property type="match status" value="1"/>
</dbReference>
<protein>
    <submittedName>
        <fullName evidence="6">ATP-dependent helicase HrpB</fullName>
    </submittedName>
</protein>
<comment type="caution">
    <text evidence="6">The sequence shown here is derived from an EMBL/GenBank/DDBJ whole genome shotgun (WGS) entry which is preliminary data.</text>
</comment>
<feature type="domain" description="Helicase C-terminal" evidence="5">
    <location>
        <begin position="231"/>
        <end position="390"/>
    </location>
</feature>
<keyword evidence="2 6" id="KW-0547">Nucleotide-binding</keyword>
<keyword evidence="1 6" id="KW-0378">Hydrolase</keyword>
<sequence>MTSARLLPEPSVPGADLPVRAVLDRFLDASAAAGTGVLVAPPGAGKTSLLPLAMADLGPGRVLVAEPRRIATRAAARRMAALLGEPLGERVGYAIRGERVVGPDCRVEVVTTGLLVQRLQRDPELPGVRAVLIDECHERHLDSDLALAFCLDARATLREDLTLVATSATPDTGRLALTLGGSGAGSGGGAAPVVEARVRRHPVEVRWVPGGLPLLRDARVNPEFLDAVAGTVRRAVDSGPGDVLVFLPGEREIESVARRLGSAVPVLSLFGRQSAAEQDRALRPSGQRRIVLSTALAETSLTVPGVRIVVDAGLSREPRTDHSRGLSTLITTRVSRAAAEQRAGRAGRQGPGVVYRCWSETEHAHLAEHAEPEIAVADLTGFALAVSAWGQPRGDGLALLDRPPPAALDVAEETLRALGAVDGTGRITSRGRELAAIGAHPRLARALLDGSAVVGVDRAAEVVAMLSEDSAAGSDDLVALWRSLRAGARPGGTDRWRDEVRRLSRGVASPSRPRRLADDLTAGLVTGLAFPERLARVRVPGSADYLMAGGTGAELAAGSALSGSEWIAVAVADRPAGRAVARVRLAVAIDAGTARAAGASLLRTVDEIGWVAGDLRLRRVDRLGAIPLTERPLPDPDPAAVVEAVREGLRLSGLGVLRWSADAVQLRSRLAFCHALLGSPWPDVSDEALLAGLESWLGPDLGTVRRRPDLERIDAGRALRRLLPWPAAARLDELAPERLEVPSGSRIRVQYEDGAAYLAVKLQEVFGWLVTPRLADGRAPVVLRLLSPAGRPVAVTADLASFWTRGGYAQVRAELRGRYPRHPWPEDPLRAQPTRHPWPKS</sequence>
<accession>A0ABU2JF05</accession>
<dbReference type="SMART" id="SM00490">
    <property type="entry name" value="HELICc"/>
    <property type="match status" value="1"/>
</dbReference>
<evidence type="ECO:0000256" key="3">
    <source>
        <dbReference type="SAM" id="MobiDB-lite"/>
    </source>
</evidence>